<sequence length="317" mass="37124">FDPKFERIRNQFRSVSPEQKSADQKSTKPIKKNHLSPIKIEQEIIHLSPTSFIQFQQCPAGYYFREILGIQDDDFVVSHRIYDKKPEDISGRIIGIVTHNLLEKLTPEYIPSPEDAYFYASQHMLESDATQKLANQAYLHMLSLLKSEFGKNMLSNKTHFTEVRFQLRHENVWIEGIIDRLFFDESTDTWTILDYKTNQISKTNIEEEILKDKYDIQLKFYALAVFQMLLKDLSILKTQLFFTTPAELWEKEFYRASLVEFEKEISSVGHQIQKGEFIAQPADSSSCNYCVFRKHGFCSANVSIYHSKIGYHYTVLK</sequence>
<feature type="region of interest" description="Disordered" evidence="1">
    <location>
        <begin position="1"/>
        <end position="31"/>
    </location>
</feature>
<name>A0A1F7S1V5_9BACT</name>
<evidence type="ECO:0000313" key="3">
    <source>
        <dbReference type="EMBL" id="OGL47067.1"/>
    </source>
</evidence>
<dbReference type="InterPro" id="IPR011335">
    <property type="entry name" value="Restrct_endonuc-II-like"/>
</dbReference>
<feature type="domain" description="PD-(D/E)XK endonuclease-like" evidence="2">
    <location>
        <begin position="46"/>
        <end position="293"/>
    </location>
</feature>
<evidence type="ECO:0000313" key="4">
    <source>
        <dbReference type="Proteomes" id="UP000179266"/>
    </source>
</evidence>
<dbReference type="Proteomes" id="UP000179266">
    <property type="component" value="Unassembled WGS sequence"/>
</dbReference>
<accession>A0A1F7S1V5</accession>
<gene>
    <name evidence="3" type="ORF">A2161_20205</name>
</gene>
<dbReference type="InterPro" id="IPR011604">
    <property type="entry name" value="PDDEXK-like_dom_sf"/>
</dbReference>
<dbReference type="AlphaFoldDB" id="A0A1F7S1V5"/>
<evidence type="ECO:0000259" key="2">
    <source>
        <dbReference type="Pfam" id="PF12705"/>
    </source>
</evidence>
<proteinExistence type="predicted"/>
<dbReference type="Gene3D" id="3.90.320.10">
    <property type="match status" value="1"/>
</dbReference>
<protein>
    <recommendedName>
        <fullName evidence="2">PD-(D/E)XK endonuclease-like domain-containing protein</fullName>
    </recommendedName>
</protein>
<evidence type="ECO:0000256" key="1">
    <source>
        <dbReference type="SAM" id="MobiDB-lite"/>
    </source>
</evidence>
<dbReference type="SUPFAM" id="SSF52980">
    <property type="entry name" value="Restriction endonuclease-like"/>
    <property type="match status" value="1"/>
</dbReference>
<organism evidence="3 4">
    <name type="scientific">Candidatus Schekmanbacteria bacterium RBG_13_48_7</name>
    <dbReference type="NCBI Taxonomy" id="1817878"/>
    <lineage>
        <taxon>Bacteria</taxon>
        <taxon>Candidatus Schekmaniibacteriota</taxon>
    </lineage>
</organism>
<feature type="non-terminal residue" evidence="3">
    <location>
        <position position="1"/>
    </location>
</feature>
<dbReference type="Pfam" id="PF12705">
    <property type="entry name" value="PDDEXK_1"/>
    <property type="match status" value="1"/>
</dbReference>
<dbReference type="InterPro" id="IPR038726">
    <property type="entry name" value="PDDEXK_AddAB-type"/>
</dbReference>
<reference evidence="3 4" key="1">
    <citation type="journal article" date="2016" name="Nat. Commun.">
        <title>Thousands of microbial genomes shed light on interconnected biogeochemical processes in an aquifer system.</title>
        <authorList>
            <person name="Anantharaman K."/>
            <person name="Brown C.T."/>
            <person name="Hug L.A."/>
            <person name="Sharon I."/>
            <person name="Castelle C.J."/>
            <person name="Probst A.J."/>
            <person name="Thomas B.C."/>
            <person name="Singh A."/>
            <person name="Wilkins M.J."/>
            <person name="Karaoz U."/>
            <person name="Brodie E.L."/>
            <person name="Williams K.H."/>
            <person name="Hubbard S.S."/>
            <person name="Banfield J.F."/>
        </authorList>
    </citation>
    <scope>NUCLEOTIDE SEQUENCE [LARGE SCALE GENOMIC DNA]</scope>
</reference>
<dbReference type="EMBL" id="MGDD01000100">
    <property type="protein sequence ID" value="OGL47067.1"/>
    <property type="molecule type" value="Genomic_DNA"/>
</dbReference>
<comment type="caution">
    <text evidence="3">The sequence shown here is derived from an EMBL/GenBank/DDBJ whole genome shotgun (WGS) entry which is preliminary data.</text>
</comment>